<evidence type="ECO:0000313" key="1">
    <source>
        <dbReference type="EMBL" id="KAJ8679010.1"/>
    </source>
</evidence>
<protein>
    <submittedName>
        <fullName evidence="1">Uncharacterized protein</fullName>
    </submittedName>
</protein>
<evidence type="ECO:0000313" key="2">
    <source>
        <dbReference type="Proteomes" id="UP001239111"/>
    </source>
</evidence>
<dbReference type="EMBL" id="CM056742">
    <property type="protein sequence ID" value="KAJ8679010.1"/>
    <property type="molecule type" value="Genomic_DNA"/>
</dbReference>
<proteinExistence type="predicted"/>
<gene>
    <name evidence="1" type="ORF">QAD02_014797</name>
</gene>
<organism evidence="1 2">
    <name type="scientific">Eretmocerus hayati</name>
    <dbReference type="NCBI Taxonomy" id="131215"/>
    <lineage>
        <taxon>Eukaryota</taxon>
        <taxon>Metazoa</taxon>
        <taxon>Ecdysozoa</taxon>
        <taxon>Arthropoda</taxon>
        <taxon>Hexapoda</taxon>
        <taxon>Insecta</taxon>
        <taxon>Pterygota</taxon>
        <taxon>Neoptera</taxon>
        <taxon>Endopterygota</taxon>
        <taxon>Hymenoptera</taxon>
        <taxon>Apocrita</taxon>
        <taxon>Proctotrupomorpha</taxon>
        <taxon>Chalcidoidea</taxon>
        <taxon>Aphelinidae</taxon>
        <taxon>Aphelininae</taxon>
        <taxon>Eretmocerus</taxon>
    </lineage>
</organism>
<name>A0ACC2P6H3_9HYME</name>
<sequence>MFSFAQQNAVEPMQVDAPAEDNDNTEEEPYIVENPTLDLEVYANSYTGLAKLTRLMYIADHCPTMRIEALKMAITYVMTTYNVSLYLALHKKLALALSAPGLPDVAAQSTSQDIPTIDQSWVDSRSKKAALKLEKFDTDLKNYKSNSIKESIRRGHDDLGDHYLDCGDLGNALKCYSRARDYCTSGKHVVNMCWNVLKVSIYLQNWTHVISYVTKAQNTPDFPDVHGKDNNLSVVTKMKVAAGLAELATRKYKSAAKLFLQASLDHCDFPEILSPGNVALYGGLCALATFDRHELQKQVIFSSSFKLFLELEPQLRDIIFKFYESKYASCLKLLDEIKDNILLDMYIAPHVNTLYTQIRNRALIQYFSPYLSADMRRMATAFNRTVGALEDELMQLILDGQIQARIDSHNKILYAKDVDQRSTTFEKSISLGKEYKRQTRMLILRAAILKHQIQVKSPQRENTQGSEMPPSAQRMVKESLQDMK</sequence>
<reference evidence="1" key="1">
    <citation type="submission" date="2023-04" db="EMBL/GenBank/DDBJ databases">
        <title>A chromosome-level genome assembly of the parasitoid wasp Eretmocerus hayati.</title>
        <authorList>
            <person name="Zhong Y."/>
            <person name="Liu S."/>
            <person name="Liu Y."/>
        </authorList>
    </citation>
    <scope>NUCLEOTIDE SEQUENCE</scope>
    <source>
        <strain evidence="1">ZJU_SS_LIU_2023</strain>
    </source>
</reference>
<dbReference type="Proteomes" id="UP001239111">
    <property type="component" value="Chromosome 2"/>
</dbReference>
<comment type="caution">
    <text evidence="1">The sequence shown here is derived from an EMBL/GenBank/DDBJ whole genome shotgun (WGS) entry which is preliminary data.</text>
</comment>
<keyword evidence="2" id="KW-1185">Reference proteome</keyword>
<accession>A0ACC2P6H3</accession>